<dbReference type="FunFam" id="3.20.20.10:FF:000002">
    <property type="entry name" value="Alanine racemase"/>
    <property type="match status" value="1"/>
</dbReference>
<evidence type="ECO:0000256" key="8">
    <source>
        <dbReference type="ARBA" id="ARBA00037912"/>
    </source>
</evidence>
<dbReference type="SUPFAM" id="SSF50621">
    <property type="entry name" value="Alanine racemase C-terminal domain-like"/>
    <property type="match status" value="1"/>
</dbReference>
<dbReference type="OrthoDB" id="9813814at2"/>
<dbReference type="PROSITE" id="PS00395">
    <property type="entry name" value="ALANINE_RACEMASE"/>
    <property type="match status" value="1"/>
</dbReference>
<evidence type="ECO:0000256" key="4">
    <source>
        <dbReference type="ARBA" id="ARBA00007880"/>
    </source>
</evidence>
<comment type="pathway">
    <text evidence="3">Cell wall biogenesis; peptidoglycan biosynthesis.</text>
</comment>
<comment type="pathway">
    <text evidence="8 9">Amino-acid biosynthesis; D-alanine biosynthesis; D-alanine from L-alanine: step 1/1.</text>
</comment>
<evidence type="ECO:0000313" key="14">
    <source>
        <dbReference type="Proteomes" id="UP000287996"/>
    </source>
</evidence>
<protein>
    <recommendedName>
        <fullName evidence="5 9">Alanine racemase</fullName>
        <ecNumber evidence="5 9">5.1.1.1</ecNumber>
    </recommendedName>
</protein>
<evidence type="ECO:0000256" key="2">
    <source>
        <dbReference type="ARBA" id="ARBA00001933"/>
    </source>
</evidence>
<reference evidence="13 14" key="1">
    <citation type="journal article" date="2011" name="Front. Microbiol.">
        <title>Genomic signatures of strain selection and enhancement in Bacillus atrophaeus var. globigii, a historical biowarfare simulant.</title>
        <authorList>
            <person name="Gibbons H.S."/>
            <person name="Broomall S.M."/>
            <person name="McNew L.A."/>
            <person name="Daligault H."/>
            <person name="Chapman C."/>
            <person name="Bruce D."/>
            <person name="Karavis M."/>
            <person name="Krepps M."/>
            <person name="McGregor P.A."/>
            <person name="Hong C."/>
            <person name="Park K.H."/>
            <person name="Akmal A."/>
            <person name="Feldman A."/>
            <person name="Lin J.S."/>
            <person name="Chang W.E."/>
            <person name="Higgs B.W."/>
            <person name="Demirev P."/>
            <person name="Lindquist J."/>
            <person name="Liem A."/>
            <person name="Fochler E."/>
            <person name="Read T.D."/>
            <person name="Tapia R."/>
            <person name="Johnson S."/>
            <person name="Bishop-Lilly K.A."/>
            <person name="Detter C."/>
            <person name="Han C."/>
            <person name="Sozhamannan S."/>
            <person name="Rosenzweig C.N."/>
            <person name="Skowronski E.W."/>
        </authorList>
    </citation>
    <scope>NUCLEOTIDE SEQUENCE [LARGE SCALE GENOMIC DNA]</scope>
    <source>
        <strain evidence="13 14">CC-PW-9</strain>
    </source>
</reference>
<feature type="binding site" evidence="9 11">
    <location>
        <position position="129"/>
    </location>
    <ligand>
        <name>substrate</name>
    </ligand>
</feature>
<dbReference type="InterPro" id="IPR020622">
    <property type="entry name" value="Ala_racemase_pyridoxalP-BS"/>
</dbReference>
<dbReference type="HAMAP" id="MF_01201">
    <property type="entry name" value="Ala_racemase"/>
    <property type="match status" value="1"/>
</dbReference>
<feature type="active site" description="Proton acceptor; specific for L-alanine" evidence="9">
    <location>
        <position position="253"/>
    </location>
</feature>
<keyword evidence="6 9" id="KW-0663">Pyridoxal phosphate</keyword>
<dbReference type="Pfam" id="PF01168">
    <property type="entry name" value="Ala_racemase_N"/>
    <property type="match status" value="1"/>
</dbReference>
<proteinExistence type="inferred from homology"/>
<comment type="catalytic activity">
    <reaction evidence="1 9">
        <text>L-alanine = D-alanine</text>
        <dbReference type="Rhea" id="RHEA:20249"/>
        <dbReference type="ChEBI" id="CHEBI:57416"/>
        <dbReference type="ChEBI" id="CHEBI:57972"/>
        <dbReference type="EC" id="5.1.1.1"/>
    </reaction>
</comment>
<dbReference type="PANTHER" id="PTHR30511">
    <property type="entry name" value="ALANINE RACEMASE"/>
    <property type="match status" value="1"/>
</dbReference>
<keyword evidence="7 9" id="KW-0413">Isomerase</keyword>
<dbReference type="GO" id="GO:0030170">
    <property type="term" value="F:pyridoxal phosphate binding"/>
    <property type="evidence" value="ECO:0007669"/>
    <property type="project" value="UniProtKB-UniRule"/>
</dbReference>
<keyword evidence="14" id="KW-1185">Reference proteome</keyword>
<dbReference type="AlphaFoldDB" id="A0A432ZG60"/>
<dbReference type="InterPro" id="IPR029066">
    <property type="entry name" value="PLP-binding_barrel"/>
</dbReference>
<dbReference type="InterPro" id="IPR009006">
    <property type="entry name" value="Ala_racemase/Decarboxylase_C"/>
</dbReference>
<evidence type="ECO:0000256" key="10">
    <source>
        <dbReference type="PIRSR" id="PIRSR600821-50"/>
    </source>
</evidence>
<feature type="binding site" evidence="9 11">
    <location>
        <position position="301"/>
    </location>
    <ligand>
        <name>substrate</name>
    </ligand>
</feature>
<evidence type="ECO:0000256" key="11">
    <source>
        <dbReference type="PIRSR" id="PIRSR600821-52"/>
    </source>
</evidence>
<dbReference type="SMART" id="SM01005">
    <property type="entry name" value="Ala_racemase_C"/>
    <property type="match status" value="1"/>
</dbReference>
<dbReference type="PRINTS" id="PR00992">
    <property type="entry name" value="ALARACEMASE"/>
</dbReference>
<evidence type="ECO:0000259" key="12">
    <source>
        <dbReference type="SMART" id="SM01005"/>
    </source>
</evidence>
<dbReference type="GO" id="GO:0005829">
    <property type="term" value="C:cytosol"/>
    <property type="evidence" value="ECO:0007669"/>
    <property type="project" value="TreeGrafter"/>
</dbReference>
<dbReference type="InterPro" id="IPR001608">
    <property type="entry name" value="Ala_racemase_N"/>
</dbReference>
<dbReference type="Proteomes" id="UP000287996">
    <property type="component" value="Unassembled WGS sequence"/>
</dbReference>
<dbReference type="Gene3D" id="3.20.20.10">
    <property type="entry name" value="Alanine racemase"/>
    <property type="match status" value="1"/>
</dbReference>
<dbReference type="NCBIfam" id="TIGR00492">
    <property type="entry name" value="alr"/>
    <property type="match status" value="1"/>
</dbReference>
<dbReference type="PANTHER" id="PTHR30511:SF4">
    <property type="entry name" value="ALANINE RACEMASE, BIOSYNTHETIC"/>
    <property type="match status" value="1"/>
</dbReference>
<dbReference type="Gene3D" id="2.40.37.10">
    <property type="entry name" value="Lyase, Ornithine Decarboxylase, Chain A, domain 1"/>
    <property type="match status" value="1"/>
</dbReference>
<dbReference type="GO" id="GO:0030632">
    <property type="term" value="P:D-alanine biosynthetic process"/>
    <property type="evidence" value="ECO:0007669"/>
    <property type="project" value="UniProtKB-UniRule"/>
</dbReference>
<dbReference type="SUPFAM" id="SSF51419">
    <property type="entry name" value="PLP-binding barrel"/>
    <property type="match status" value="1"/>
</dbReference>
<organism evidence="13 14">
    <name type="scientific">Idiomarina tyrosinivorans</name>
    <dbReference type="NCBI Taxonomy" id="1445662"/>
    <lineage>
        <taxon>Bacteria</taxon>
        <taxon>Pseudomonadati</taxon>
        <taxon>Pseudomonadota</taxon>
        <taxon>Gammaproteobacteria</taxon>
        <taxon>Alteromonadales</taxon>
        <taxon>Idiomarinaceae</taxon>
        <taxon>Idiomarina</taxon>
    </lineage>
</organism>
<dbReference type="EMBL" id="PIQH01000012">
    <property type="protein sequence ID" value="RUO76894.1"/>
    <property type="molecule type" value="Genomic_DNA"/>
</dbReference>
<comment type="function">
    <text evidence="9">Catalyzes the interconversion of L-alanine and D-alanine. May also act on other amino acids.</text>
</comment>
<dbReference type="EC" id="5.1.1.1" evidence="5 9"/>
<comment type="similarity">
    <text evidence="4 9">Belongs to the alanine racemase family.</text>
</comment>
<feature type="active site" description="Proton acceptor; specific for D-alanine" evidence="9">
    <location>
        <position position="34"/>
    </location>
</feature>
<dbReference type="FunFam" id="2.40.37.10:FF:000002">
    <property type="entry name" value="Alanine racemase"/>
    <property type="match status" value="1"/>
</dbReference>
<feature type="modified residue" description="N6-(pyridoxal phosphate)lysine" evidence="9 10">
    <location>
        <position position="34"/>
    </location>
</feature>
<dbReference type="UniPathway" id="UPA00042">
    <property type="reaction ID" value="UER00497"/>
</dbReference>
<evidence type="ECO:0000313" key="13">
    <source>
        <dbReference type="EMBL" id="RUO76894.1"/>
    </source>
</evidence>
<dbReference type="Pfam" id="PF00842">
    <property type="entry name" value="Ala_racemase_C"/>
    <property type="match status" value="1"/>
</dbReference>
<feature type="domain" description="Alanine racemase C-terminal" evidence="12">
    <location>
        <begin position="232"/>
        <end position="362"/>
    </location>
</feature>
<comment type="cofactor">
    <cofactor evidence="2 9 10">
        <name>pyridoxal 5'-phosphate</name>
        <dbReference type="ChEBI" id="CHEBI:597326"/>
    </cofactor>
</comment>
<sequence>MRGAWAEIDIAALNRNVQRLQERAPASQILAILKANAYGHGLIEIAKHIQGVGAIGVARVGEAMRLRENGCQLPIVLLEGFFSATELPLLAEYQLQPVIHQQQQLQQFLGYRFNTNIPVWLKVDSGMHRIGLDPEFAAQAYQSLCEHPDVAEAPVIMSHFACADEANHPLNMKQQQVMQTLASLSPVRSFANSAAIVNFPAWQQQWVRPGLLMYGVSPIRSESSESLGVTPVMTLKASIISVRSVKQGESVGYGSAWTASRDTQVGIVAIGYGDGYPRHAPNGTPVLINGHRYGLAGRVSMDMLAVELGPGSAVKVGDTAILWGKDEASQQQLSVDDIAAAAGTISYELLCNMAQRVEYDYALSKQISM</sequence>
<evidence type="ECO:0000256" key="3">
    <source>
        <dbReference type="ARBA" id="ARBA00004752"/>
    </source>
</evidence>
<dbReference type="GO" id="GO:0008784">
    <property type="term" value="F:alanine racemase activity"/>
    <property type="evidence" value="ECO:0007669"/>
    <property type="project" value="UniProtKB-UniRule"/>
</dbReference>
<evidence type="ECO:0000256" key="9">
    <source>
        <dbReference type="HAMAP-Rule" id="MF_01201"/>
    </source>
</evidence>
<evidence type="ECO:0000256" key="1">
    <source>
        <dbReference type="ARBA" id="ARBA00000316"/>
    </source>
</evidence>
<evidence type="ECO:0000256" key="7">
    <source>
        <dbReference type="ARBA" id="ARBA00023235"/>
    </source>
</evidence>
<name>A0A432ZG60_9GAMM</name>
<comment type="caution">
    <text evidence="13">The sequence shown here is derived from an EMBL/GenBank/DDBJ whole genome shotgun (WGS) entry which is preliminary data.</text>
</comment>
<dbReference type="InterPro" id="IPR000821">
    <property type="entry name" value="Ala_racemase"/>
</dbReference>
<evidence type="ECO:0000256" key="5">
    <source>
        <dbReference type="ARBA" id="ARBA00013089"/>
    </source>
</evidence>
<gene>
    <name evidence="13" type="primary">alr</name>
    <name evidence="13" type="ORF">CWI84_11085</name>
</gene>
<dbReference type="RefSeq" id="WP_126842656.1">
    <property type="nucleotide sequence ID" value="NZ_PIQH01000012.1"/>
</dbReference>
<dbReference type="InterPro" id="IPR011079">
    <property type="entry name" value="Ala_racemase_C"/>
</dbReference>
<evidence type="ECO:0000256" key="6">
    <source>
        <dbReference type="ARBA" id="ARBA00022898"/>
    </source>
</evidence>
<accession>A0A432ZG60</accession>